<comment type="subunit">
    <text evidence="5 16">Homodimer.</text>
</comment>
<dbReference type="SUPFAM" id="SSF53067">
    <property type="entry name" value="Actin-like ATPase domain"/>
    <property type="match status" value="2"/>
</dbReference>
<keyword evidence="7 16" id="KW-0963">Cytoplasm</keyword>
<dbReference type="GO" id="GO:0005737">
    <property type="term" value="C:cytoplasm"/>
    <property type="evidence" value="ECO:0007669"/>
    <property type="project" value="UniProtKB-SubCell"/>
</dbReference>
<comment type="similarity">
    <text evidence="14 16">Belongs to the type III pantothenate kinase family.</text>
</comment>
<evidence type="ECO:0000256" key="4">
    <source>
        <dbReference type="ARBA" id="ARBA00005225"/>
    </source>
</evidence>
<dbReference type="NCBIfam" id="NF009843">
    <property type="entry name" value="PRK13318.1-1"/>
    <property type="match status" value="1"/>
</dbReference>
<feature type="binding site" evidence="16">
    <location>
        <position position="227"/>
    </location>
    <ligand>
        <name>substrate</name>
    </ligand>
</feature>
<evidence type="ECO:0000256" key="5">
    <source>
        <dbReference type="ARBA" id="ARBA00011738"/>
    </source>
</evidence>
<evidence type="ECO:0000256" key="2">
    <source>
        <dbReference type="ARBA" id="ARBA00001958"/>
    </source>
</evidence>
<feature type="binding site" evidence="16">
    <location>
        <position position="175"/>
    </location>
    <ligand>
        <name>ATP</name>
        <dbReference type="ChEBI" id="CHEBI:30616"/>
    </ligand>
</feature>
<evidence type="ECO:0000256" key="14">
    <source>
        <dbReference type="ARBA" id="ARBA00038036"/>
    </source>
</evidence>
<keyword evidence="8 16" id="KW-0808">Transferase</keyword>
<comment type="cofactor">
    <cofactor evidence="2">
        <name>K(+)</name>
        <dbReference type="ChEBI" id="CHEBI:29103"/>
    </cofactor>
</comment>
<name>D7UUH4_LISGR</name>
<dbReference type="AlphaFoldDB" id="D7UUH4"/>
<evidence type="ECO:0000256" key="6">
    <source>
        <dbReference type="ARBA" id="ARBA00012102"/>
    </source>
</evidence>
<gene>
    <name evidence="16 17" type="primary">coaX</name>
    <name evidence="17" type="ORF">HMPREF0556_10099</name>
</gene>
<comment type="pathway">
    <text evidence="4 16">Cofactor biosynthesis; coenzyme A biosynthesis; CoA from (R)-pantothenate: step 1/5.</text>
</comment>
<dbReference type="EC" id="2.7.1.33" evidence="6 16"/>
<evidence type="ECO:0000313" key="17">
    <source>
        <dbReference type="EMBL" id="EFI84900.1"/>
    </source>
</evidence>
<dbReference type="GO" id="GO:0015937">
    <property type="term" value="P:coenzyme A biosynthetic process"/>
    <property type="evidence" value="ECO:0007669"/>
    <property type="project" value="UniProtKB-UniRule"/>
</dbReference>
<keyword evidence="16" id="KW-0479">Metal-binding</keyword>
<evidence type="ECO:0000256" key="12">
    <source>
        <dbReference type="ARBA" id="ARBA00022958"/>
    </source>
</evidence>
<dbReference type="NCBIfam" id="NF009855">
    <property type="entry name" value="PRK13321.1"/>
    <property type="match status" value="1"/>
</dbReference>
<keyword evidence="11 16" id="KW-0067">ATP-binding</keyword>
<dbReference type="PANTHER" id="PTHR34265:SF1">
    <property type="entry name" value="TYPE III PANTOTHENATE KINASE"/>
    <property type="match status" value="1"/>
</dbReference>
<comment type="caution">
    <text evidence="17">The sequence shown here is derived from an EMBL/GenBank/DDBJ whole genome shotgun (WGS) entry which is preliminary data.</text>
</comment>
<reference evidence="17" key="1">
    <citation type="submission" date="2010-06" db="EMBL/GenBank/DDBJ databases">
        <authorList>
            <person name="Muzny D."/>
            <person name="Qin X."/>
            <person name="Buhay C."/>
            <person name="Dugan-Rocha S."/>
            <person name="Ding Y."/>
            <person name="Chen G."/>
            <person name="Hawes A."/>
            <person name="Holder M."/>
            <person name="Jhangiani S."/>
            <person name="Johnson A."/>
            <person name="Khan Z."/>
            <person name="Li Z."/>
            <person name="Liu W."/>
            <person name="Liu X."/>
            <person name="Perez L."/>
            <person name="Shen H."/>
            <person name="Wang Q."/>
            <person name="Watt J."/>
            <person name="Xi L."/>
            <person name="Xin Y."/>
            <person name="Zhou J."/>
            <person name="Deng J."/>
            <person name="Jiang H."/>
            <person name="Liu Y."/>
            <person name="Qu J."/>
            <person name="Song X.-Z."/>
            <person name="Zhang L."/>
            <person name="Villasana D."/>
            <person name="Johnson A."/>
            <person name="Liu J."/>
            <person name="Liyanage D."/>
            <person name="Lorensuhewa L."/>
            <person name="Robinson T."/>
            <person name="Song A."/>
            <person name="Song B.-B."/>
            <person name="Dinh H."/>
            <person name="Thornton R."/>
            <person name="Coyle M."/>
            <person name="Francisco L."/>
            <person name="Jackson L."/>
            <person name="Javaid M."/>
            <person name="Korchina V."/>
            <person name="Kovar C."/>
            <person name="Mata R."/>
            <person name="Mathew T."/>
            <person name="Ngo R."/>
            <person name="Nguyen L."/>
            <person name="Nguyen N."/>
            <person name="Okwuonu G."/>
            <person name="Ongeri F."/>
            <person name="Pham C."/>
            <person name="Simmons D."/>
            <person name="Wilczek-Boney K."/>
            <person name="Hale W."/>
            <person name="Jakkamsetti A."/>
            <person name="Pham P."/>
            <person name="Ruth R."/>
            <person name="San Lucas F."/>
            <person name="Warren J."/>
            <person name="Zhang J."/>
            <person name="Zhao Z."/>
            <person name="Zhou C."/>
            <person name="Zhu D."/>
            <person name="Lee S."/>
            <person name="Bess C."/>
            <person name="Blankenburg K."/>
            <person name="Forbes L."/>
            <person name="Fu Q."/>
            <person name="Gubbala S."/>
            <person name="Hirani K."/>
            <person name="Jayaseelan J.C."/>
            <person name="Lara F."/>
            <person name="Munidasa M."/>
            <person name="Palculict T."/>
            <person name="Patil S."/>
            <person name="Pu L.-L."/>
            <person name="Saada N."/>
            <person name="Tang L."/>
            <person name="Weissenberger G."/>
            <person name="Zhu Y."/>
            <person name="Hemphill L."/>
            <person name="Shang Y."/>
            <person name="Youmans B."/>
            <person name="Ayvaz T."/>
            <person name="Ross M."/>
            <person name="Santibanez J."/>
            <person name="Aqrawi P."/>
            <person name="Gross S."/>
            <person name="Joshi V."/>
            <person name="Fowler G."/>
            <person name="Nazareth L."/>
            <person name="Reid J."/>
            <person name="Worley K."/>
            <person name="Petrosino J."/>
            <person name="Highlander S."/>
            <person name="Gibbs R."/>
        </authorList>
    </citation>
    <scope>NUCLEOTIDE SEQUENCE [LARGE SCALE GENOMIC DNA]</scope>
    <source>
        <strain evidence="17">DSM 20601</strain>
    </source>
</reference>
<comment type="cofactor">
    <cofactor evidence="16">
        <name>NH4(+)</name>
        <dbReference type="ChEBI" id="CHEBI:28938"/>
    </cofactor>
    <cofactor evidence="16">
        <name>K(+)</name>
        <dbReference type="ChEBI" id="CHEBI:29103"/>
    </cofactor>
    <text evidence="16">A monovalent cation. Ammonium or potassium.</text>
</comment>
<dbReference type="PANTHER" id="PTHR34265">
    <property type="entry name" value="TYPE III PANTOTHENATE KINASE"/>
    <property type="match status" value="1"/>
</dbReference>
<dbReference type="eggNOG" id="COG1521">
    <property type="taxonomic scope" value="Bacteria"/>
</dbReference>
<sequence length="300" mass="33034">MRQMQNKHLLIKKTNKNHAKSQAYSFKRVMLGFCKSSMSRGGNMILVIDVGNTNTTLGVFENETLKKHWRITTEKNRTTDELGITVINLFQFAKYRLEDVEGIIISSVVPPVMHTVENMCRRYFEIEPIVVGPGIKTGLNLKVDNPKEIGADRIVNCVAALAEYGKPVIVVDFGTATTFCYVDEKGMYLGGAIAPGIMISTEALYTRAAKLPRVEIQAKQRVIGKTTVSSMQAGIYYGFIGQFEGIVQAMKAEVASNPVVVATGGLARLISADSKQVDVVDPFLTLKGLAQLYKQNKGDF</sequence>
<keyword evidence="13 16" id="KW-0173">Coenzyme A biosynthesis</keyword>
<evidence type="ECO:0000256" key="9">
    <source>
        <dbReference type="ARBA" id="ARBA00022741"/>
    </source>
</evidence>
<keyword evidence="9 16" id="KW-0547">Nucleotide-binding</keyword>
<dbReference type="NCBIfam" id="NF009848">
    <property type="entry name" value="PRK13318.1-6"/>
    <property type="match status" value="1"/>
</dbReference>
<dbReference type="InterPro" id="IPR043129">
    <property type="entry name" value="ATPase_NBD"/>
</dbReference>
<feature type="binding site" evidence="16">
    <location>
        <begin position="150"/>
        <end position="153"/>
    </location>
    <ligand>
        <name>substrate</name>
    </ligand>
</feature>
<dbReference type="Proteomes" id="UP000010119">
    <property type="component" value="Unassembled WGS sequence"/>
</dbReference>
<keyword evidence="10 16" id="KW-0418">Kinase</keyword>
<evidence type="ECO:0000256" key="13">
    <source>
        <dbReference type="ARBA" id="ARBA00022993"/>
    </source>
</evidence>
<feature type="binding site" evidence="16">
    <location>
        <begin position="49"/>
        <end position="56"/>
    </location>
    <ligand>
        <name>ATP</name>
        <dbReference type="ChEBI" id="CHEBI:30616"/>
    </ligand>
</feature>
<dbReference type="CDD" id="cd24015">
    <property type="entry name" value="ASKHA_NBD_PanK-III"/>
    <property type="match status" value="1"/>
</dbReference>
<keyword evidence="18" id="KW-1185">Reference proteome</keyword>
<evidence type="ECO:0000256" key="1">
    <source>
        <dbReference type="ARBA" id="ARBA00001206"/>
    </source>
</evidence>
<feature type="binding site" evidence="16">
    <location>
        <position position="172"/>
    </location>
    <ligand>
        <name>K(+)</name>
        <dbReference type="ChEBI" id="CHEBI:29103"/>
    </ligand>
</feature>
<comment type="subcellular location">
    <subcellularLocation>
        <location evidence="3 16">Cytoplasm</location>
    </subcellularLocation>
</comment>
<dbReference type="Pfam" id="PF03309">
    <property type="entry name" value="Pan_kinase"/>
    <property type="match status" value="1"/>
</dbReference>
<accession>D7UUH4</accession>
<proteinExistence type="inferred from homology"/>
<dbReference type="Gene3D" id="3.30.420.40">
    <property type="match status" value="2"/>
</dbReference>
<evidence type="ECO:0000256" key="10">
    <source>
        <dbReference type="ARBA" id="ARBA00022777"/>
    </source>
</evidence>
<comment type="function">
    <text evidence="16">Catalyzes the phosphorylation of pantothenate (Pan), the first step in CoA biosynthesis.</text>
</comment>
<dbReference type="NCBIfam" id="TIGR00671">
    <property type="entry name" value="baf"/>
    <property type="match status" value="1"/>
</dbReference>
<feature type="active site" description="Proton acceptor" evidence="16">
    <location>
        <position position="152"/>
    </location>
</feature>
<evidence type="ECO:0000256" key="15">
    <source>
        <dbReference type="ARBA" id="ARBA00040883"/>
    </source>
</evidence>
<evidence type="ECO:0000256" key="3">
    <source>
        <dbReference type="ARBA" id="ARBA00004496"/>
    </source>
</evidence>
<comment type="catalytic activity">
    <reaction evidence="1 16">
        <text>(R)-pantothenate + ATP = (R)-4'-phosphopantothenate + ADP + H(+)</text>
        <dbReference type="Rhea" id="RHEA:16373"/>
        <dbReference type="ChEBI" id="CHEBI:10986"/>
        <dbReference type="ChEBI" id="CHEBI:15378"/>
        <dbReference type="ChEBI" id="CHEBI:29032"/>
        <dbReference type="ChEBI" id="CHEBI:30616"/>
        <dbReference type="ChEBI" id="CHEBI:456216"/>
        <dbReference type="EC" id="2.7.1.33"/>
    </reaction>
</comment>
<dbReference type="EMBL" id="ACCR02000002">
    <property type="protein sequence ID" value="EFI84900.1"/>
    <property type="molecule type" value="Genomic_DNA"/>
</dbReference>
<evidence type="ECO:0000256" key="7">
    <source>
        <dbReference type="ARBA" id="ARBA00022490"/>
    </source>
</evidence>
<comment type="caution">
    <text evidence="16">Lacks conserved residue(s) required for the propagation of feature annotation.</text>
</comment>
<dbReference type="InterPro" id="IPR004619">
    <property type="entry name" value="Type_III_PanK"/>
</dbReference>
<dbReference type="GO" id="GO:0004594">
    <property type="term" value="F:pantothenate kinase activity"/>
    <property type="evidence" value="ECO:0007669"/>
    <property type="project" value="UniProtKB-UniRule"/>
</dbReference>
<dbReference type="STRING" id="525367.HMPREF0556_10099"/>
<keyword evidence="12 16" id="KW-0630">Potassium</keyword>
<evidence type="ECO:0000256" key="11">
    <source>
        <dbReference type="ARBA" id="ARBA00022840"/>
    </source>
</evidence>
<dbReference type="UniPathway" id="UPA00241">
    <property type="reaction ID" value="UER00352"/>
</dbReference>
<organism evidence="17 18">
    <name type="scientific">Listeria grayi DSM 20601</name>
    <dbReference type="NCBI Taxonomy" id="525367"/>
    <lineage>
        <taxon>Bacteria</taxon>
        <taxon>Bacillati</taxon>
        <taxon>Bacillota</taxon>
        <taxon>Bacilli</taxon>
        <taxon>Bacillales</taxon>
        <taxon>Listeriaceae</taxon>
        <taxon>Listeria</taxon>
    </lineage>
</organism>
<dbReference type="GO" id="GO:0046872">
    <property type="term" value="F:metal ion binding"/>
    <property type="evidence" value="ECO:0007669"/>
    <property type="project" value="UniProtKB-KW"/>
</dbReference>
<dbReference type="HOGENOM" id="CLU_066627_1_0_9"/>
<dbReference type="HAMAP" id="MF_01274">
    <property type="entry name" value="Pantothen_kinase_3"/>
    <property type="match status" value="1"/>
</dbReference>
<dbReference type="NCBIfam" id="NF009847">
    <property type="entry name" value="PRK13318.1-5"/>
    <property type="match status" value="1"/>
</dbReference>
<evidence type="ECO:0000313" key="18">
    <source>
        <dbReference type="Proteomes" id="UP000010119"/>
    </source>
</evidence>
<evidence type="ECO:0000256" key="16">
    <source>
        <dbReference type="HAMAP-Rule" id="MF_01274"/>
    </source>
</evidence>
<protein>
    <recommendedName>
        <fullName evidence="15 16">Type III pantothenate kinase</fullName>
        <ecNumber evidence="6 16">2.7.1.33</ecNumber>
    </recommendedName>
    <alternativeName>
        <fullName evidence="16">PanK-III</fullName>
    </alternativeName>
    <alternativeName>
        <fullName evidence="16">Pantothenic acid kinase</fullName>
    </alternativeName>
</protein>
<evidence type="ECO:0000256" key="8">
    <source>
        <dbReference type="ARBA" id="ARBA00022679"/>
    </source>
</evidence>
<dbReference type="GO" id="GO:0005524">
    <property type="term" value="F:ATP binding"/>
    <property type="evidence" value="ECO:0007669"/>
    <property type="project" value="UniProtKB-UniRule"/>
</dbReference>